<sequence>MDVRELVPIGKSKIPCGNVRYPLVARPRPRAWCKDDSSGISQVVFRQPEPVDARKSGPWVPVGEEIMNASRRRPIEVPGPGDSTPPVSRLRRVIPPEIARDPNRLLGFSASLLGTRTPRKPSFSLPGRRCRSTSQAARRSSRGSMGDRPQTEGVDRWTPPEAMFPTRVRDFPSRPRRNTAV</sequence>
<protein>
    <submittedName>
        <fullName evidence="2">Uncharacterized protein</fullName>
    </submittedName>
</protein>
<proteinExistence type="predicted"/>
<feature type="region of interest" description="Disordered" evidence="1">
    <location>
        <begin position="116"/>
        <end position="181"/>
    </location>
</feature>
<feature type="compositionally biased region" description="Low complexity" evidence="1">
    <location>
        <begin position="132"/>
        <end position="144"/>
    </location>
</feature>
<name>A0A7S1AFA8_NOCSC</name>
<dbReference type="AlphaFoldDB" id="A0A7S1AFA8"/>
<accession>A0A7S1AFA8</accession>
<reference evidence="2" key="1">
    <citation type="submission" date="2021-01" db="EMBL/GenBank/DDBJ databases">
        <authorList>
            <person name="Corre E."/>
            <person name="Pelletier E."/>
            <person name="Niang G."/>
            <person name="Scheremetjew M."/>
            <person name="Finn R."/>
            <person name="Kale V."/>
            <person name="Holt S."/>
            <person name="Cochrane G."/>
            <person name="Meng A."/>
            <person name="Brown T."/>
            <person name="Cohen L."/>
        </authorList>
    </citation>
    <scope>NUCLEOTIDE SEQUENCE</scope>
</reference>
<dbReference type="EMBL" id="HBFQ01036156">
    <property type="protein sequence ID" value="CAD8851149.1"/>
    <property type="molecule type" value="Transcribed_RNA"/>
</dbReference>
<evidence type="ECO:0000256" key="1">
    <source>
        <dbReference type="SAM" id="MobiDB-lite"/>
    </source>
</evidence>
<organism evidence="2">
    <name type="scientific">Noctiluca scintillans</name>
    <name type="common">Sea sparkle</name>
    <name type="synonym">Red tide dinoflagellate</name>
    <dbReference type="NCBI Taxonomy" id="2966"/>
    <lineage>
        <taxon>Eukaryota</taxon>
        <taxon>Sar</taxon>
        <taxon>Alveolata</taxon>
        <taxon>Dinophyceae</taxon>
        <taxon>Noctilucales</taxon>
        <taxon>Noctilucaceae</taxon>
        <taxon>Noctiluca</taxon>
    </lineage>
</organism>
<evidence type="ECO:0000313" key="2">
    <source>
        <dbReference type="EMBL" id="CAD8851149.1"/>
    </source>
</evidence>
<gene>
    <name evidence="2" type="ORF">NSCI0253_LOCUS25499</name>
</gene>